<dbReference type="AlphaFoldDB" id="A0A1H1HK15"/>
<dbReference type="STRING" id="47312.SAMN04489765_4300"/>
<sequence>MGGGARARGPWPAVILCLLGIGVVGAGLAYALHVSSDLGSRRIQPAAQSAGVSVSDQRSVAITPGREVIGAVLSLDEKAITVRSAPDGGTVVLRTDTDTQVTTTHGNTLSDLAVGDVVIIQVSTDGKSALAIYAGQISVAGTPSVG</sequence>
<organism evidence="1 2">
    <name type="scientific">Tsukamurella pulmonis</name>
    <dbReference type="NCBI Taxonomy" id="47312"/>
    <lineage>
        <taxon>Bacteria</taxon>
        <taxon>Bacillati</taxon>
        <taxon>Actinomycetota</taxon>
        <taxon>Actinomycetes</taxon>
        <taxon>Mycobacteriales</taxon>
        <taxon>Tsukamurellaceae</taxon>
        <taxon>Tsukamurella</taxon>
    </lineage>
</organism>
<proteinExistence type="predicted"/>
<dbReference type="RefSeq" id="WP_133298735.1">
    <property type="nucleotide sequence ID" value="NZ_AP025457.1"/>
</dbReference>
<evidence type="ECO:0000313" key="2">
    <source>
        <dbReference type="Proteomes" id="UP000183053"/>
    </source>
</evidence>
<reference evidence="2" key="1">
    <citation type="submission" date="2016-10" db="EMBL/GenBank/DDBJ databases">
        <authorList>
            <person name="Varghese N."/>
            <person name="Submissions S."/>
        </authorList>
    </citation>
    <scope>NUCLEOTIDE SEQUENCE [LARGE SCALE GENOMIC DNA]</scope>
    <source>
        <strain evidence="2">DSM 44142</strain>
    </source>
</reference>
<gene>
    <name evidence="1" type="ORF">SAMN04489765_4300</name>
</gene>
<name>A0A1H1HK15_9ACTN</name>
<dbReference type="Proteomes" id="UP000183053">
    <property type="component" value="Unassembled WGS sequence"/>
</dbReference>
<evidence type="ECO:0000313" key="1">
    <source>
        <dbReference type="EMBL" id="SDR25860.1"/>
    </source>
</evidence>
<keyword evidence="2" id="KW-1185">Reference proteome</keyword>
<protein>
    <recommendedName>
        <fullName evidence="3">DUF5666 domain-containing protein</fullName>
    </recommendedName>
</protein>
<dbReference type="OrthoDB" id="4773978at2"/>
<accession>A0A1H1HK15</accession>
<evidence type="ECO:0008006" key="3">
    <source>
        <dbReference type="Google" id="ProtNLM"/>
    </source>
</evidence>
<dbReference type="EMBL" id="FNLF01000002">
    <property type="protein sequence ID" value="SDR25860.1"/>
    <property type="molecule type" value="Genomic_DNA"/>
</dbReference>